<evidence type="ECO:0000313" key="3">
    <source>
        <dbReference type="EMBL" id="GAA3749223.1"/>
    </source>
</evidence>
<proteinExistence type="predicted"/>
<reference evidence="4" key="1">
    <citation type="journal article" date="2019" name="Int. J. Syst. Evol. Microbiol.">
        <title>The Global Catalogue of Microorganisms (GCM) 10K type strain sequencing project: providing services to taxonomists for standard genome sequencing and annotation.</title>
        <authorList>
            <consortium name="The Broad Institute Genomics Platform"/>
            <consortium name="The Broad Institute Genome Sequencing Center for Infectious Disease"/>
            <person name="Wu L."/>
            <person name="Ma J."/>
        </authorList>
    </citation>
    <scope>NUCLEOTIDE SEQUENCE [LARGE SCALE GENOMIC DNA]</scope>
    <source>
        <strain evidence="4">JCM 30846</strain>
    </source>
</reference>
<dbReference type="RefSeq" id="WP_345652194.1">
    <property type="nucleotide sequence ID" value="NZ_BAABEP010000048.1"/>
</dbReference>
<comment type="caution">
    <text evidence="3">The sequence shown here is derived from an EMBL/GenBank/DDBJ whole genome shotgun (WGS) entry which is preliminary data.</text>
</comment>
<dbReference type="InterPro" id="IPR021994">
    <property type="entry name" value="DUF3592"/>
</dbReference>
<keyword evidence="1" id="KW-0812">Transmembrane</keyword>
<evidence type="ECO:0000256" key="1">
    <source>
        <dbReference type="SAM" id="Phobius"/>
    </source>
</evidence>
<gene>
    <name evidence="3" type="ORF">GCM10023082_51660</name>
</gene>
<organism evidence="3 4">
    <name type="scientific">Streptomyces tremellae</name>
    <dbReference type="NCBI Taxonomy" id="1124239"/>
    <lineage>
        <taxon>Bacteria</taxon>
        <taxon>Bacillati</taxon>
        <taxon>Actinomycetota</taxon>
        <taxon>Actinomycetes</taxon>
        <taxon>Kitasatosporales</taxon>
        <taxon>Streptomycetaceae</taxon>
        <taxon>Streptomyces</taxon>
    </lineage>
</organism>
<feature type="transmembrane region" description="Helical" evidence="1">
    <location>
        <begin position="104"/>
        <end position="128"/>
    </location>
</feature>
<sequence>MSLIEMAVGFIIFCSGIREAFVQRRLTRDGARARGLVVRHNSSSVRGGSEPFAVVEFVDAWGITHTFQSRSSGIGKLPVGGEVPVRYSPAEPDVARIDLTGRKILAVGLLLFAGAWLFLVGFFVYSGIWTSSGTPHGR</sequence>
<protein>
    <recommendedName>
        <fullName evidence="2">DUF3592 domain-containing protein</fullName>
    </recommendedName>
</protein>
<feature type="domain" description="DUF3592" evidence="2">
    <location>
        <begin position="35"/>
        <end position="98"/>
    </location>
</feature>
<accession>A0ABP7G1D6</accession>
<keyword evidence="1" id="KW-1133">Transmembrane helix</keyword>
<name>A0ABP7G1D6_9ACTN</name>
<dbReference type="Proteomes" id="UP001499884">
    <property type="component" value="Unassembled WGS sequence"/>
</dbReference>
<dbReference type="EMBL" id="BAABEP010000048">
    <property type="protein sequence ID" value="GAA3749223.1"/>
    <property type="molecule type" value="Genomic_DNA"/>
</dbReference>
<evidence type="ECO:0000313" key="4">
    <source>
        <dbReference type="Proteomes" id="UP001499884"/>
    </source>
</evidence>
<dbReference type="Pfam" id="PF12158">
    <property type="entry name" value="DUF3592"/>
    <property type="match status" value="1"/>
</dbReference>
<evidence type="ECO:0000259" key="2">
    <source>
        <dbReference type="Pfam" id="PF12158"/>
    </source>
</evidence>
<keyword evidence="4" id="KW-1185">Reference proteome</keyword>
<feature type="transmembrane region" description="Helical" evidence="1">
    <location>
        <begin position="6"/>
        <end position="22"/>
    </location>
</feature>
<keyword evidence="1" id="KW-0472">Membrane</keyword>